<evidence type="ECO:0000313" key="6">
    <source>
        <dbReference type="EMBL" id="EJC97668.1"/>
    </source>
</evidence>
<dbReference type="InterPro" id="IPR017919">
    <property type="entry name" value="TFIIE/TFIIEa_HTH"/>
</dbReference>
<dbReference type="GO" id="GO:0005673">
    <property type="term" value="C:transcription factor TFIIE complex"/>
    <property type="evidence" value="ECO:0007669"/>
    <property type="project" value="TreeGrafter"/>
</dbReference>
<dbReference type="Pfam" id="PF02002">
    <property type="entry name" value="TFIIE_alpha"/>
    <property type="match status" value="1"/>
</dbReference>
<dbReference type="AlphaFoldDB" id="R7SG29"/>
<dbReference type="PROSITE" id="PS51344">
    <property type="entry name" value="HTH_TFE_IIE"/>
    <property type="match status" value="1"/>
</dbReference>
<organism evidence="6 7">
    <name type="scientific">Fomitiporia mediterranea (strain MF3/22)</name>
    <name type="common">Grapevine white-rot fungus</name>
    <dbReference type="NCBI Taxonomy" id="694068"/>
    <lineage>
        <taxon>Eukaryota</taxon>
        <taxon>Fungi</taxon>
        <taxon>Dikarya</taxon>
        <taxon>Basidiomycota</taxon>
        <taxon>Agaricomycotina</taxon>
        <taxon>Agaricomycetes</taxon>
        <taxon>Hymenochaetales</taxon>
        <taxon>Hymenochaetaceae</taxon>
        <taxon>Fomitiporia</taxon>
    </lineage>
</organism>
<dbReference type="PANTHER" id="PTHR13097">
    <property type="entry name" value="TRANSCRIPTION INITIATION FACTOR IIE, ALPHA SUBUNIT"/>
    <property type="match status" value="1"/>
</dbReference>
<feature type="compositionally biased region" description="Polar residues" evidence="4">
    <location>
        <begin position="436"/>
        <end position="448"/>
    </location>
</feature>
<comment type="similarity">
    <text evidence="1">Belongs to the TFIIE alpha subunit family.</text>
</comment>
<dbReference type="Gene3D" id="3.30.40.10">
    <property type="entry name" value="Zinc/RING finger domain, C3HC4 (zinc finger)"/>
    <property type="match status" value="1"/>
</dbReference>
<dbReference type="OMA" id="AWYELLM"/>
<reference evidence="7" key="1">
    <citation type="journal article" date="2012" name="Science">
        <title>The Paleozoic origin of enzymatic lignin decomposition reconstructed from 31 fungal genomes.</title>
        <authorList>
            <person name="Floudas D."/>
            <person name="Binder M."/>
            <person name="Riley R."/>
            <person name="Barry K."/>
            <person name="Blanchette R.A."/>
            <person name="Henrissat B."/>
            <person name="Martinez A.T."/>
            <person name="Otillar R."/>
            <person name="Spatafora J.W."/>
            <person name="Yadav J.S."/>
            <person name="Aerts A."/>
            <person name="Benoit I."/>
            <person name="Boyd A."/>
            <person name="Carlson A."/>
            <person name="Copeland A."/>
            <person name="Coutinho P.M."/>
            <person name="de Vries R.P."/>
            <person name="Ferreira P."/>
            <person name="Findley K."/>
            <person name="Foster B."/>
            <person name="Gaskell J."/>
            <person name="Glotzer D."/>
            <person name="Gorecki P."/>
            <person name="Heitman J."/>
            <person name="Hesse C."/>
            <person name="Hori C."/>
            <person name="Igarashi K."/>
            <person name="Jurgens J.A."/>
            <person name="Kallen N."/>
            <person name="Kersten P."/>
            <person name="Kohler A."/>
            <person name="Kuees U."/>
            <person name="Kumar T.K.A."/>
            <person name="Kuo A."/>
            <person name="LaButti K."/>
            <person name="Larrondo L.F."/>
            <person name="Lindquist E."/>
            <person name="Ling A."/>
            <person name="Lombard V."/>
            <person name="Lucas S."/>
            <person name="Lundell T."/>
            <person name="Martin R."/>
            <person name="McLaughlin D.J."/>
            <person name="Morgenstern I."/>
            <person name="Morin E."/>
            <person name="Murat C."/>
            <person name="Nagy L.G."/>
            <person name="Nolan M."/>
            <person name="Ohm R.A."/>
            <person name="Patyshakuliyeva A."/>
            <person name="Rokas A."/>
            <person name="Ruiz-Duenas F.J."/>
            <person name="Sabat G."/>
            <person name="Salamov A."/>
            <person name="Samejima M."/>
            <person name="Schmutz J."/>
            <person name="Slot J.C."/>
            <person name="St John F."/>
            <person name="Stenlid J."/>
            <person name="Sun H."/>
            <person name="Sun S."/>
            <person name="Syed K."/>
            <person name="Tsang A."/>
            <person name="Wiebenga A."/>
            <person name="Young D."/>
            <person name="Pisabarro A."/>
            <person name="Eastwood D.C."/>
            <person name="Martin F."/>
            <person name="Cullen D."/>
            <person name="Grigoriev I.V."/>
            <person name="Hibbett D.S."/>
        </authorList>
    </citation>
    <scope>NUCLEOTIDE SEQUENCE [LARGE SCALE GENOMIC DNA]</scope>
    <source>
        <strain evidence="7">MF3/22</strain>
    </source>
</reference>
<proteinExistence type="inferred from homology"/>
<dbReference type="GeneID" id="18670869"/>
<gene>
    <name evidence="6" type="ORF">FOMMEDRAFT_115230</name>
</gene>
<keyword evidence="3" id="KW-0804">Transcription</keyword>
<dbReference type="eggNOG" id="KOG2593">
    <property type="taxonomic scope" value="Eukaryota"/>
</dbReference>
<accession>R7SG29</accession>
<evidence type="ECO:0000256" key="1">
    <source>
        <dbReference type="ARBA" id="ARBA00008947"/>
    </source>
</evidence>
<evidence type="ECO:0000256" key="2">
    <source>
        <dbReference type="ARBA" id="ARBA00023015"/>
    </source>
</evidence>
<name>R7SG29_FOMME</name>
<evidence type="ECO:0000313" key="7">
    <source>
        <dbReference type="Proteomes" id="UP000053630"/>
    </source>
</evidence>
<dbReference type="Proteomes" id="UP000053630">
    <property type="component" value="Unassembled WGS sequence"/>
</dbReference>
<feature type="region of interest" description="Disordered" evidence="4">
    <location>
        <begin position="406"/>
        <end position="473"/>
    </location>
</feature>
<dbReference type="SMART" id="SM00531">
    <property type="entry name" value="TFIIE"/>
    <property type="match status" value="1"/>
</dbReference>
<dbReference type="OrthoDB" id="361102at2759"/>
<protein>
    <recommendedName>
        <fullName evidence="5">HTH TFE/IIEalpha-type domain-containing protein</fullName>
    </recommendedName>
</protein>
<dbReference type="PANTHER" id="PTHR13097:SF7">
    <property type="entry name" value="GENERAL TRANSCRIPTION FACTOR IIE SUBUNIT 1"/>
    <property type="match status" value="1"/>
</dbReference>
<dbReference type="GO" id="GO:0006367">
    <property type="term" value="P:transcription initiation at RNA polymerase II promoter"/>
    <property type="evidence" value="ECO:0007669"/>
    <property type="project" value="InterPro"/>
</dbReference>
<keyword evidence="7" id="KW-1185">Reference proteome</keyword>
<dbReference type="RefSeq" id="XP_007272085.1">
    <property type="nucleotide sequence ID" value="XM_007272023.1"/>
</dbReference>
<dbReference type="KEGG" id="fme:FOMMEDRAFT_115230"/>
<dbReference type="InterPro" id="IPR013083">
    <property type="entry name" value="Znf_RING/FYVE/PHD"/>
</dbReference>
<evidence type="ECO:0000256" key="4">
    <source>
        <dbReference type="SAM" id="MobiDB-lite"/>
    </source>
</evidence>
<dbReference type="InterPro" id="IPR024550">
    <property type="entry name" value="TFIIEa/SarR/Rpc3_HTH_dom"/>
</dbReference>
<keyword evidence="2" id="KW-0805">Transcription regulation</keyword>
<sequence>MATKEDQENLRLLVQYVSRAFYEPKFVIIMDQLARHPVLKDDDLAGRIGLQAKELNKLMAVLLNDRLVQVHRQNELKDGAQRSIGKQYYFIDYRHFCNVVKWRVAEMRRLIDSTLRNELDNKGYICPNCKATFQPLEVDRLMDFQRGAFLCDQCPTSPGGPHEVVLNEDEESVRGSKDRMERFNWQTKFIREGLRKSEAMTLPAFDVAVWVKNNVHDAEKQKQAQNGGLKIAGADGKHQDAGISVMMSIDKDEATRRREREAEAEAKRQQNIMPSWHLKSTISNDLTALGVAAVNQQTNGKLTGNEAILSSLGKGPTSNGDALRGLGLVKPKMEQVELSPIVEETKPTIDHNADFYEQYYASLEAASQAQSASQTPVMPSLSGDFEEEERKPNVAQLDMMNAAAVPNAARKRSLSIDEDSDRGNKALRDNMGTPVFSRSASGWSSAVNSPVPFSPNSEPGPPQTDLDTSTESMDFGSQPAIDEPAVMVGGQLMPFSLVTQEIADEKMSPEEYTAWYELLMAQ</sequence>
<dbReference type="InterPro" id="IPR002853">
    <property type="entry name" value="TFIIE_asu"/>
</dbReference>
<dbReference type="SUPFAM" id="SSF57783">
    <property type="entry name" value="Zinc beta-ribbon"/>
    <property type="match status" value="1"/>
</dbReference>
<evidence type="ECO:0000259" key="5">
    <source>
        <dbReference type="PROSITE" id="PS51344"/>
    </source>
</evidence>
<dbReference type="EMBL" id="JH717986">
    <property type="protein sequence ID" value="EJC97668.1"/>
    <property type="molecule type" value="Genomic_DNA"/>
</dbReference>
<evidence type="ECO:0000256" key="3">
    <source>
        <dbReference type="ARBA" id="ARBA00023163"/>
    </source>
</evidence>
<feature type="domain" description="HTH TFE/IIEalpha-type" evidence="5">
    <location>
        <begin position="10"/>
        <end position="101"/>
    </location>
</feature>
<dbReference type="InterPro" id="IPR039997">
    <property type="entry name" value="TFE"/>
</dbReference>